<dbReference type="RefSeq" id="WP_138470698.1">
    <property type="nucleotide sequence ID" value="NZ_VBTE01000003.1"/>
</dbReference>
<evidence type="ECO:0000313" key="2">
    <source>
        <dbReference type="EMBL" id="TLQ09172.1"/>
    </source>
</evidence>
<gene>
    <name evidence="2" type="ORF">FEZ48_01650</name>
</gene>
<proteinExistence type="predicted"/>
<dbReference type="Proteomes" id="UP000307201">
    <property type="component" value="Unassembled WGS sequence"/>
</dbReference>
<name>A0A5R9C7I2_9LACT</name>
<evidence type="ECO:0000256" key="1">
    <source>
        <dbReference type="SAM" id="Phobius"/>
    </source>
</evidence>
<dbReference type="STRING" id="191770.SAMN04488013_1256"/>
<dbReference type="EMBL" id="VBTE01000003">
    <property type="protein sequence ID" value="TLQ09172.1"/>
    <property type="molecule type" value="Genomic_DNA"/>
</dbReference>
<keyword evidence="1" id="KW-0472">Membrane</keyword>
<protein>
    <submittedName>
        <fullName evidence="2">Uncharacterized protein</fullName>
    </submittedName>
</protein>
<sequence length="205" mass="23409">MAKTQVRNILKSNDSNKEKAAYIWEYYKWHLIAVLMTLLFIIYFVMQLFNQPQVDYHIGVLGPQATTEQSETLANDLKTLLYPEDREGKMLVTITQEGQGAERFFAQLAAAEYDLVLVDEVAFENFADSETMEVLQVDGMESKDLFAAPEENKIIGIESNSIPYFSEHKATSNLIALVPKNSTKKAETEKFFEEQGMILQFQKSE</sequence>
<keyword evidence="1" id="KW-0812">Transmembrane</keyword>
<accession>A0A5R9C7I2</accession>
<organism evidence="2 3">
    <name type="scientific">Marinilactibacillus psychrotolerans</name>
    <dbReference type="NCBI Taxonomy" id="191770"/>
    <lineage>
        <taxon>Bacteria</taxon>
        <taxon>Bacillati</taxon>
        <taxon>Bacillota</taxon>
        <taxon>Bacilli</taxon>
        <taxon>Lactobacillales</taxon>
        <taxon>Carnobacteriaceae</taxon>
        <taxon>Marinilactibacillus</taxon>
    </lineage>
</organism>
<dbReference type="OrthoDB" id="1925387at2"/>
<reference evidence="2 3" key="1">
    <citation type="submission" date="2019-05" db="EMBL/GenBank/DDBJ databases">
        <title>The metagenome of a microbial culture collection derived from dairy environment covers the genomic content of the human microbiome.</title>
        <authorList>
            <person name="Roder T."/>
            <person name="Wuthrich D."/>
            <person name="Sattari Z."/>
            <person name="Von Ah U."/>
            <person name="Bar C."/>
            <person name="Ronchi F."/>
            <person name="Macpherson A.J."/>
            <person name="Ganal-Vonarburg S.C."/>
            <person name="Bruggmann R."/>
            <person name="Vergeres G."/>
        </authorList>
    </citation>
    <scope>NUCLEOTIDE SEQUENCE [LARGE SCALE GENOMIC DNA]</scope>
    <source>
        <strain evidence="2 3">FAM 24235</strain>
    </source>
</reference>
<comment type="caution">
    <text evidence="2">The sequence shown here is derived from an EMBL/GenBank/DDBJ whole genome shotgun (WGS) entry which is preliminary data.</text>
</comment>
<keyword evidence="1" id="KW-1133">Transmembrane helix</keyword>
<dbReference type="AlphaFoldDB" id="A0A5R9C7I2"/>
<evidence type="ECO:0000313" key="3">
    <source>
        <dbReference type="Proteomes" id="UP000307201"/>
    </source>
</evidence>
<feature type="transmembrane region" description="Helical" evidence="1">
    <location>
        <begin position="26"/>
        <end position="46"/>
    </location>
</feature>